<dbReference type="EMBL" id="GBXM01079357">
    <property type="protein sequence ID" value="JAH29220.1"/>
    <property type="molecule type" value="Transcribed_RNA"/>
</dbReference>
<organism evidence="1">
    <name type="scientific">Anguilla anguilla</name>
    <name type="common">European freshwater eel</name>
    <name type="synonym">Muraena anguilla</name>
    <dbReference type="NCBI Taxonomy" id="7936"/>
    <lineage>
        <taxon>Eukaryota</taxon>
        <taxon>Metazoa</taxon>
        <taxon>Chordata</taxon>
        <taxon>Craniata</taxon>
        <taxon>Vertebrata</taxon>
        <taxon>Euteleostomi</taxon>
        <taxon>Actinopterygii</taxon>
        <taxon>Neopterygii</taxon>
        <taxon>Teleostei</taxon>
        <taxon>Anguilliformes</taxon>
        <taxon>Anguillidae</taxon>
        <taxon>Anguilla</taxon>
    </lineage>
</organism>
<reference evidence="1" key="2">
    <citation type="journal article" date="2015" name="Fish Shellfish Immunol.">
        <title>Early steps in the European eel (Anguilla anguilla)-Vibrio vulnificus interaction in the gills: Role of the RtxA13 toxin.</title>
        <authorList>
            <person name="Callol A."/>
            <person name="Pajuelo D."/>
            <person name="Ebbesson L."/>
            <person name="Teles M."/>
            <person name="MacKenzie S."/>
            <person name="Amaro C."/>
        </authorList>
    </citation>
    <scope>NUCLEOTIDE SEQUENCE</scope>
</reference>
<sequence>MDENTLKLKLTVCTSTIVSFQTQSARVQNQNNKKCVTVQ</sequence>
<dbReference type="AlphaFoldDB" id="A0A0E9RL77"/>
<accession>A0A0E9RL77</accession>
<reference evidence="1" key="1">
    <citation type="submission" date="2014-11" db="EMBL/GenBank/DDBJ databases">
        <authorList>
            <person name="Amaro Gonzalez C."/>
        </authorList>
    </citation>
    <scope>NUCLEOTIDE SEQUENCE</scope>
</reference>
<name>A0A0E9RL77_ANGAN</name>
<protein>
    <submittedName>
        <fullName evidence="1">Uncharacterized protein</fullName>
    </submittedName>
</protein>
<evidence type="ECO:0000313" key="1">
    <source>
        <dbReference type="EMBL" id="JAH29220.1"/>
    </source>
</evidence>
<proteinExistence type="predicted"/>